<evidence type="ECO:0000313" key="1">
    <source>
        <dbReference type="EMBL" id="GGX05000.1"/>
    </source>
</evidence>
<gene>
    <name evidence="1" type="ORF">GCM10010383_38770</name>
</gene>
<protein>
    <submittedName>
        <fullName evidence="1">Uncharacterized protein</fullName>
    </submittedName>
</protein>
<reference evidence="2" key="1">
    <citation type="journal article" date="2019" name="Int. J. Syst. Evol. Microbiol.">
        <title>The Global Catalogue of Microorganisms (GCM) 10K type strain sequencing project: providing services to taxonomists for standard genome sequencing and annotation.</title>
        <authorList>
            <consortium name="The Broad Institute Genomics Platform"/>
            <consortium name="The Broad Institute Genome Sequencing Center for Infectious Disease"/>
            <person name="Wu L."/>
            <person name="Ma J."/>
        </authorList>
    </citation>
    <scope>NUCLEOTIDE SEQUENCE [LARGE SCALE GENOMIC DNA]</scope>
    <source>
        <strain evidence="2">JCM 4866</strain>
    </source>
</reference>
<proteinExistence type="predicted"/>
<dbReference type="Proteomes" id="UP000617743">
    <property type="component" value="Unassembled WGS sequence"/>
</dbReference>
<name>A0ABQ2X8Y0_9ACTN</name>
<dbReference type="SUPFAM" id="SSF56112">
    <property type="entry name" value="Protein kinase-like (PK-like)"/>
    <property type="match status" value="1"/>
</dbReference>
<comment type="caution">
    <text evidence="1">The sequence shown here is derived from an EMBL/GenBank/DDBJ whole genome shotgun (WGS) entry which is preliminary data.</text>
</comment>
<evidence type="ECO:0000313" key="2">
    <source>
        <dbReference type="Proteomes" id="UP000617743"/>
    </source>
</evidence>
<sequence length="140" mass="15028">MKELLFGCDEAQVGREVALRDSAAGLGIAAPRLFRNRHGAPVSRPGSPGGSWVKLYDWVDGTRADPSDPEVLDWFGRTMALPHRAGEGAAGTPSDWYESCPDGADWDAGLPWSDELDRFAAGSAPRLAHWVTPSAPPASW</sequence>
<dbReference type="EMBL" id="BMWC01000005">
    <property type="protein sequence ID" value="GGX05000.1"/>
    <property type="molecule type" value="Genomic_DNA"/>
</dbReference>
<organism evidence="1 2">
    <name type="scientific">Streptomyces lomondensis</name>
    <dbReference type="NCBI Taxonomy" id="68229"/>
    <lineage>
        <taxon>Bacteria</taxon>
        <taxon>Bacillati</taxon>
        <taxon>Actinomycetota</taxon>
        <taxon>Actinomycetes</taxon>
        <taxon>Kitasatosporales</taxon>
        <taxon>Streptomycetaceae</taxon>
        <taxon>Streptomyces</taxon>
    </lineage>
</organism>
<dbReference type="InterPro" id="IPR011009">
    <property type="entry name" value="Kinase-like_dom_sf"/>
</dbReference>
<keyword evidence="2" id="KW-1185">Reference proteome</keyword>
<accession>A0ABQ2X8Y0</accession>